<dbReference type="eggNOG" id="COG1760">
    <property type="taxonomic scope" value="Bacteria"/>
</dbReference>
<sequence length="290" mass="29986">MRSFESILERCRSLPLPEAILSMEEEERGLPRDVIAGRMLDRLREMKSSVLSVEQRPPRGRLVGGEGEALEAYRRSQGALSGDLVATACSMAMKVAVGNAAMRRIVACPTAGSCGIVPGVLGAYSRLNDPSEEELLKALIVAGAVGSVIAQRATLAGAEGGCQAECGAAAAMAAAALTYLRGGDPEAVFHSSALVLQSIMGLVCDPIAGLVEVPCVLRNGTMVGMAVLCSDLAMAGIRSTVPPDEVVDAMDSVGLALPSALRETSEGGLAATPTGQRIARQLLSEAPRLD</sequence>
<dbReference type="KEGG" id="tai:Taci_0267"/>
<evidence type="ECO:0000256" key="3">
    <source>
        <dbReference type="ARBA" id="ARBA00008636"/>
    </source>
</evidence>
<proteinExistence type="inferred from homology"/>
<evidence type="ECO:0000256" key="4">
    <source>
        <dbReference type="ARBA" id="ARBA00022432"/>
    </source>
</evidence>
<dbReference type="EnsemblBacteria" id="ACZ18504">
    <property type="protein sequence ID" value="ACZ18504"/>
    <property type="gene ID" value="Taci_0267"/>
</dbReference>
<evidence type="ECO:0000256" key="9">
    <source>
        <dbReference type="ARBA" id="ARBA00023239"/>
    </source>
</evidence>
<keyword evidence="5 11" id="KW-0004">4Fe-4S</keyword>
<dbReference type="Pfam" id="PF03313">
    <property type="entry name" value="SDH_alpha"/>
    <property type="match status" value="1"/>
</dbReference>
<keyword evidence="14" id="KW-1185">Reference proteome</keyword>
<dbReference type="PANTHER" id="PTHR30182:SF1">
    <property type="entry name" value="L-SERINE DEHYDRATASE 1"/>
    <property type="match status" value="1"/>
</dbReference>
<keyword evidence="9 11" id="KW-0456">Lyase</keyword>
<dbReference type="PATRIC" id="fig|525903.6.peg.272"/>
<dbReference type="EC" id="4.3.1.17" evidence="11"/>
<evidence type="ECO:0000256" key="5">
    <source>
        <dbReference type="ARBA" id="ARBA00022485"/>
    </source>
</evidence>
<keyword evidence="6 11" id="KW-0479">Metal-binding</keyword>
<evidence type="ECO:0000256" key="8">
    <source>
        <dbReference type="ARBA" id="ARBA00023014"/>
    </source>
</evidence>
<accession>D1B8A1</accession>
<dbReference type="RefSeq" id="WP_012869020.1">
    <property type="nucleotide sequence ID" value="NC_013522.1"/>
</dbReference>
<keyword evidence="8 11" id="KW-0411">Iron-sulfur</keyword>
<dbReference type="GO" id="GO:0051539">
    <property type="term" value="F:4 iron, 4 sulfur cluster binding"/>
    <property type="evidence" value="ECO:0007669"/>
    <property type="project" value="UniProtKB-UniRule"/>
</dbReference>
<evidence type="ECO:0000256" key="2">
    <source>
        <dbReference type="ARBA" id="ARBA00004742"/>
    </source>
</evidence>
<feature type="domain" description="Serine dehydratase-like alpha subunit" evidence="12">
    <location>
        <begin position="16"/>
        <end position="270"/>
    </location>
</feature>
<evidence type="ECO:0000256" key="1">
    <source>
        <dbReference type="ARBA" id="ARBA00001966"/>
    </source>
</evidence>
<dbReference type="InterPro" id="IPR051318">
    <property type="entry name" value="Fe-S_L-Ser"/>
</dbReference>
<keyword evidence="7 11" id="KW-0408">Iron</keyword>
<evidence type="ECO:0000313" key="14">
    <source>
        <dbReference type="Proteomes" id="UP000002030"/>
    </source>
</evidence>
<comment type="catalytic activity">
    <reaction evidence="10 11">
        <text>L-serine = pyruvate + NH4(+)</text>
        <dbReference type="Rhea" id="RHEA:19169"/>
        <dbReference type="ChEBI" id="CHEBI:15361"/>
        <dbReference type="ChEBI" id="CHEBI:28938"/>
        <dbReference type="ChEBI" id="CHEBI:33384"/>
        <dbReference type="EC" id="4.3.1.17"/>
    </reaction>
</comment>
<organism evidence="13 14">
    <name type="scientific">Thermanaerovibrio acidaminovorans (strain ATCC 49978 / DSM 6589 / Su883)</name>
    <name type="common">Selenomonas acidaminovorans</name>
    <dbReference type="NCBI Taxonomy" id="525903"/>
    <lineage>
        <taxon>Bacteria</taxon>
        <taxon>Thermotogati</taxon>
        <taxon>Synergistota</taxon>
        <taxon>Synergistia</taxon>
        <taxon>Synergistales</taxon>
        <taxon>Synergistaceae</taxon>
        <taxon>Thermanaerovibrio</taxon>
    </lineage>
</organism>
<dbReference type="GO" id="GO:0046872">
    <property type="term" value="F:metal ion binding"/>
    <property type="evidence" value="ECO:0007669"/>
    <property type="project" value="UniProtKB-KW"/>
</dbReference>
<dbReference type="EMBL" id="CP001818">
    <property type="protein sequence ID" value="ACZ18504.1"/>
    <property type="molecule type" value="Genomic_DNA"/>
</dbReference>
<dbReference type="HOGENOM" id="CLU_022305_2_0_0"/>
<dbReference type="AlphaFoldDB" id="D1B8A1"/>
<evidence type="ECO:0000256" key="10">
    <source>
        <dbReference type="ARBA" id="ARBA00049406"/>
    </source>
</evidence>
<name>D1B8A1_THEAS</name>
<comment type="similarity">
    <text evidence="3 11">Belongs to the iron-sulfur dependent L-serine dehydratase family.</text>
</comment>
<evidence type="ECO:0000256" key="7">
    <source>
        <dbReference type="ARBA" id="ARBA00023004"/>
    </source>
</evidence>
<dbReference type="STRING" id="525903.Taci_0267"/>
<dbReference type="OrthoDB" id="9805537at2"/>
<dbReference type="PANTHER" id="PTHR30182">
    <property type="entry name" value="L-SERINE DEHYDRATASE"/>
    <property type="match status" value="1"/>
</dbReference>
<dbReference type="NCBIfam" id="TIGR00718">
    <property type="entry name" value="sda_alpha"/>
    <property type="match status" value="1"/>
</dbReference>
<dbReference type="GO" id="GO:0006094">
    <property type="term" value="P:gluconeogenesis"/>
    <property type="evidence" value="ECO:0007669"/>
    <property type="project" value="UniProtKB-KW"/>
</dbReference>
<reference evidence="13 14" key="1">
    <citation type="journal article" date="2009" name="Stand. Genomic Sci.">
        <title>Complete genome sequence of Thermanaerovibrio acidaminovorans type strain (Su883).</title>
        <authorList>
            <person name="Chovatia M."/>
            <person name="Sikorski J."/>
            <person name="Schroder M."/>
            <person name="Lapidus A."/>
            <person name="Nolan M."/>
            <person name="Tice H."/>
            <person name="Glavina Del Rio T."/>
            <person name="Copeland A."/>
            <person name="Cheng J.F."/>
            <person name="Lucas S."/>
            <person name="Chen F."/>
            <person name="Bruce D."/>
            <person name="Goodwin L."/>
            <person name="Pitluck S."/>
            <person name="Ivanova N."/>
            <person name="Mavromatis K."/>
            <person name="Ovchinnikova G."/>
            <person name="Pati A."/>
            <person name="Chen A."/>
            <person name="Palaniappan K."/>
            <person name="Land M."/>
            <person name="Hauser L."/>
            <person name="Chang Y.J."/>
            <person name="Jeffries C.D."/>
            <person name="Chain P."/>
            <person name="Saunders E."/>
            <person name="Detter J.C."/>
            <person name="Brettin T."/>
            <person name="Rohde M."/>
            <person name="Goker M."/>
            <person name="Spring S."/>
            <person name="Bristow J."/>
            <person name="Markowitz V."/>
            <person name="Hugenholtz P."/>
            <person name="Kyrpides N.C."/>
            <person name="Klenk H.P."/>
            <person name="Eisen J.A."/>
        </authorList>
    </citation>
    <scope>NUCLEOTIDE SEQUENCE [LARGE SCALE GENOMIC DNA]</scope>
    <source>
        <strain evidence="14">ATCC 49978 / DSM 6589 / Su883</strain>
    </source>
</reference>
<protein>
    <recommendedName>
        <fullName evidence="11">L-serine dehydratase</fullName>
        <ecNumber evidence="11">4.3.1.17</ecNumber>
    </recommendedName>
</protein>
<dbReference type="Proteomes" id="UP000002030">
    <property type="component" value="Chromosome"/>
</dbReference>
<comment type="cofactor">
    <cofactor evidence="1 11">
        <name>[4Fe-4S] cluster</name>
        <dbReference type="ChEBI" id="CHEBI:49883"/>
    </cofactor>
</comment>
<evidence type="ECO:0000313" key="13">
    <source>
        <dbReference type="EMBL" id="ACZ18504.1"/>
    </source>
</evidence>
<evidence type="ECO:0000259" key="12">
    <source>
        <dbReference type="Pfam" id="PF03313"/>
    </source>
</evidence>
<dbReference type="InterPro" id="IPR004642">
    <property type="entry name" value="Ser_deHydtase_asu"/>
</dbReference>
<evidence type="ECO:0000256" key="11">
    <source>
        <dbReference type="RuleBase" id="RU366059"/>
    </source>
</evidence>
<keyword evidence="4 11" id="KW-0312">Gluconeogenesis</keyword>
<dbReference type="GO" id="GO:0003941">
    <property type="term" value="F:L-serine ammonia-lyase activity"/>
    <property type="evidence" value="ECO:0007669"/>
    <property type="project" value="UniProtKB-UniRule"/>
</dbReference>
<evidence type="ECO:0000256" key="6">
    <source>
        <dbReference type="ARBA" id="ARBA00022723"/>
    </source>
</evidence>
<comment type="pathway">
    <text evidence="2">Carbohydrate biosynthesis; gluconeogenesis.</text>
</comment>
<dbReference type="InterPro" id="IPR005130">
    <property type="entry name" value="Ser_deHydtase-like_asu"/>
</dbReference>
<gene>
    <name evidence="13" type="ordered locus">Taci_0267</name>
</gene>